<dbReference type="PANTHER" id="PTHR11091">
    <property type="entry name" value="OXIDOREDUCTASE-RELATED"/>
    <property type="match status" value="1"/>
</dbReference>
<dbReference type="PANTHER" id="PTHR11091:SF3">
    <property type="entry name" value="2,3-DIKETO-L-GULONATE REDUCTASE"/>
    <property type="match status" value="1"/>
</dbReference>
<dbReference type="AlphaFoldDB" id="A0A2T0WW52"/>
<dbReference type="Gene3D" id="1.10.1530.10">
    <property type="match status" value="1"/>
</dbReference>
<dbReference type="Proteomes" id="UP000238157">
    <property type="component" value="Unassembled WGS sequence"/>
</dbReference>
<dbReference type="RefSeq" id="WP_106132121.1">
    <property type="nucleotide sequence ID" value="NZ_PVTR01000001.1"/>
</dbReference>
<evidence type="ECO:0000256" key="1">
    <source>
        <dbReference type="ARBA" id="ARBA00023002"/>
    </source>
</evidence>
<accession>A0A2T0WW52</accession>
<evidence type="ECO:0000313" key="2">
    <source>
        <dbReference type="EMBL" id="PRY90922.1"/>
    </source>
</evidence>
<dbReference type="OrthoDB" id="9769447at2"/>
<dbReference type="GO" id="GO:0016491">
    <property type="term" value="F:oxidoreductase activity"/>
    <property type="evidence" value="ECO:0007669"/>
    <property type="project" value="UniProtKB-KW"/>
</dbReference>
<dbReference type="NCBIfam" id="NF009750">
    <property type="entry name" value="PRK13260.1"/>
    <property type="match status" value="1"/>
</dbReference>
<dbReference type="InterPro" id="IPR043144">
    <property type="entry name" value="Mal/L-sulf/L-lact_DH-like_ah"/>
</dbReference>
<sequence>MNKTIFISFSEVFKTLTDILAKKDFSYSKAETCAWLFAQASLDGVPSHGLNRFPVFLEMIEKGLVKPGAEPELLHKAIMFEQWNGHLGPGPSNAQFAMFRAIQLAKEFGVGLVALQNTNHWMRAGNYGLQATEAGCIGICFTNTKPNLPAWGGAEPKLGNNPLVIAIPRKEGPVLLDMAMSQYSYGKLNIFKSQGAQMAYDAGFDNGGDLTKDPQTIIGNELALPIGLWKGAGLSLVLDMLASILSGGNTVHEIGLKGEEYALSQIFISISPEKLGLSDLSNIQIESIINDLQGSKVFGDEKVRFPGENLLQKREKNMKEGVPVDKEIWDKIIAFN</sequence>
<gene>
    <name evidence="2" type="ORF">CLW00_101597</name>
</gene>
<dbReference type="InterPro" id="IPR036111">
    <property type="entry name" value="Mal/L-sulfo/L-lacto_DH-like_sf"/>
</dbReference>
<keyword evidence="1" id="KW-0560">Oxidoreductase</keyword>
<organism evidence="2 3">
    <name type="scientific">Mongoliibacter ruber</name>
    <dbReference type="NCBI Taxonomy" id="1750599"/>
    <lineage>
        <taxon>Bacteria</taxon>
        <taxon>Pseudomonadati</taxon>
        <taxon>Bacteroidota</taxon>
        <taxon>Cytophagia</taxon>
        <taxon>Cytophagales</taxon>
        <taxon>Cyclobacteriaceae</taxon>
        <taxon>Mongoliibacter</taxon>
    </lineage>
</organism>
<name>A0A2T0WW52_9BACT</name>
<proteinExistence type="predicted"/>
<evidence type="ECO:0000313" key="3">
    <source>
        <dbReference type="Proteomes" id="UP000238157"/>
    </source>
</evidence>
<protein>
    <submittedName>
        <fullName evidence="2">3-dehydro-L-gulonate 2-dehydrogenase</fullName>
    </submittedName>
</protein>
<reference evidence="2 3" key="1">
    <citation type="submission" date="2018-03" db="EMBL/GenBank/DDBJ databases">
        <title>Genomic Encyclopedia of Archaeal and Bacterial Type Strains, Phase II (KMG-II): from individual species to whole genera.</title>
        <authorList>
            <person name="Goeker M."/>
        </authorList>
    </citation>
    <scope>NUCLEOTIDE SEQUENCE [LARGE SCALE GENOMIC DNA]</scope>
    <source>
        <strain evidence="2 3">DSM 27929</strain>
    </source>
</reference>
<dbReference type="InterPro" id="IPR043143">
    <property type="entry name" value="Mal/L-sulf/L-lact_DH-like_NADP"/>
</dbReference>
<dbReference type="Gene3D" id="3.30.1370.60">
    <property type="entry name" value="Hypothetical oxidoreductase yiak, domain 2"/>
    <property type="match status" value="1"/>
</dbReference>
<dbReference type="SUPFAM" id="SSF89733">
    <property type="entry name" value="L-sulfolactate dehydrogenase-like"/>
    <property type="match status" value="1"/>
</dbReference>
<dbReference type="Pfam" id="PF02615">
    <property type="entry name" value="Ldh_2"/>
    <property type="match status" value="1"/>
</dbReference>
<dbReference type="EMBL" id="PVTR01000001">
    <property type="protein sequence ID" value="PRY90922.1"/>
    <property type="molecule type" value="Genomic_DNA"/>
</dbReference>
<comment type="caution">
    <text evidence="2">The sequence shown here is derived from an EMBL/GenBank/DDBJ whole genome shotgun (WGS) entry which is preliminary data.</text>
</comment>
<keyword evidence="3" id="KW-1185">Reference proteome</keyword>
<dbReference type="InterPro" id="IPR003767">
    <property type="entry name" value="Malate/L-lactate_DH-like"/>
</dbReference>